<dbReference type="RefSeq" id="WP_164212384.1">
    <property type="nucleotide sequence ID" value="NZ_JAAGSC010000044.1"/>
</dbReference>
<dbReference type="GO" id="GO:0008168">
    <property type="term" value="F:methyltransferase activity"/>
    <property type="evidence" value="ECO:0007669"/>
    <property type="project" value="UniProtKB-KW"/>
</dbReference>
<keyword evidence="5" id="KW-0443">Lipid metabolism</keyword>
<evidence type="ECO:0000313" key="8">
    <source>
        <dbReference type="Proteomes" id="UP000484885"/>
    </source>
</evidence>
<protein>
    <submittedName>
        <fullName evidence="7">Class I SAM-dependent methyltransferase</fullName>
    </submittedName>
</protein>
<dbReference type="Pfam" id="PF02353">
    <property type="entry name" value="CMAS"/>
    <property type="match status" value="1"/>
</dbReference>
<evidence type="ECO:0000313" key="7">
    <source>
        <dbReference type="EMBL" id="NDY97009.1"/>
    </source>
</evidence>
<evidence type="ECO:0000256" key="6">
    <source>
        <dbReference type="PIRSR" id="PIRSR003085-1"/>
    </source>
</evidence>
<keyword evidence="3 7" id="KW-0808">Transferase</keyword>
<evidence type="ECO:0000256" key="4">
    <source>
        <dbReference type="ARBA" id="ARBA00022691"/>
    </source>
</evidence>
<dbReference type="PANTHER" id="PTHR43667">
    <property type="entry name" value="CYCLOPROPANE-FATTY-ACYL-PHOSPHOLIPID SYNTHASE"/>
    <property type="match status" value="1"/>
</dbReference>
<reference evidence="7 8" key="1">
    <citation type="submission" date="2020-02" db="EMBL/GenBank/DDBJ databases">
        <authorList>
            <person name="Zhang X.-Y."/>
        </authorList>
    </citation>
    <scope>NUCLEOTIDE SEQUENCE [LARGE SCALE GENOMIC DNA]</scope>
    <source>
        <strain evidence="7 8">C33</strain>
    </source>
</reference>
<evidence type="ECO:0000256" key="5">
    <source>
        <dbReference type="ARBA" id="ARBA00023098"/>
    </source>
</evidence>
<sequence>MSANEKAVRLDMQRRRPRRGLDAWLRERVVGRLNHLREGQLVIRDRLGEVRLGRPGADSATIEVHDQRFWRMLATGGGLGAAEAYMAGLWDSPDLVGVIRILARNRDALTAIDGGGARLSGAVMKLWHGFNRNSLQGSRRNIAAHYDLGNDFFAAWLDERMMYSSALYQSAEDSLETAQLAKLDRICQRLGLGPEHHLLEIGTGWGGLAIHAAQTTGCRVTTTTISREQFDYAQARVAEAGLDDRVTLLQKDYRDLDGRFDRVVSVEMIEAVGHQYLDTYLATIEQRLKSDGLALIQAITIEDFRYAKSLTTVDFIKRYVFPGSFIPSVSAITASMARSTRLGLVELADFGGSYALTLKAWRERFEAAWDQLAAMGFDETFRRRWRYYLAYCEGGFRERAISDVHLLLAAPGFRPSSDCGLTGGRL</sequence>
<dbReference type="EMBL" id="JAAGSC010000044">
    <property type="protein sequence ID" value="NDY97009.1"/>
    <property type="molecule type" value="Genomic_DNA"/>
</dbReference>
<dbReference type="InterPro" id="IPR050723">
    <property type="entry name" value="CFA/CMAS"/>
</dbReference>
<dbReference type="Gene3D" id="3.40.50.150">
    <property type="entry name" value="Vaccinia Virus protein VP39"/>
    <property type="match status" value="1"/>
</dbReference>
<dbReference type="PANTHER" id="PTHR43667:SF2">
    <property type="entry name" value="FATTY ACID C-METHYL TRANSFERASE"/>
    <property type="match status" value="1"/>
</dbReference>
<organism evidence="7 8">
    <name type="scientific">Wenzhouxiangella limi</name>
    <dbReference type="NCBI Taxonomy" id="2707351"/>
    <lineage>
        <taxon>Bacteria</taxon>
        <taxon>Pseudomonadati</taxon>
        <taxon>Pseudomonadota</taxon>
        <taxon>Gammaproteobacteria</taxon>
        <taxon>Chromatiales</taxon>
        <taxon>Wenzhouxiangellaceae</taxon>
        <taxon>Wenzhouxiangella</taxon>
    </lineage>
</organism>
<proteinExistence type="inferred from homology"/>
<feature type="active site" evidence="6">
    <location>
        <position position="392"/>
    </location>
</feature>
<keyword evidence="4" id="KW-0949">S-adenosyl-L-methionine</keyword>
<keyword evidence="8" id="KW-1185">Reference proteome</keyword>
<keyword evidence="2 7" id="KW-0489">Methyltransferase</keyword>
<dbReference type="SUPFAM" id="SSF53335">
    <property type="entry name" value="S-adenosyl-L-methionine-dependent methyltransferases"/>
    <property type="match status" value="1"/>
</dbReference>
<evidence type="ECO:0000256" key="2">
    <source>
        <dbReference type="ARBA" id="ARBA00022603"/>
    </source>
</evidence>
<dbReference type="PIRSF" id="PIRSF003085">
    <property type="entry name" value="CMAS"/>
    <property type="match status" value="1"/>
</dbReference>
<dbReference type="AlphaFoldDB" id="A0A845VIL2"/>
<dbReference type="GO" id="GO:0008610">
    <property type="term" value="P:lipid biosynthetic process"/>
    <property type="evidence" value="ECO:0007669"/>
    <property type="project" value="InterPro"/>
</dbReference>
<comment type="similarity">
    <text evidence="1">Belongs to the CFA/CMAS family.</text>
</comment>
<dbReference type="InterPro" id="IPR029063">
    <property type="entry name" value="SAM-dependent_MTases_sf"/>
</dbReference>
<gene>
    <name evidence="7" type="ORF">G3I74_14860</name>
</gene>
<dbReference type="CDD" id="cd02440">
    <property type="entry name" value="AdoMet_MTases"/>
    <property type="match status" value="1"/>
</dbReference>
<dbReference type="InterPro" id="IPR003333">
    <property type="entry name" value="CMAS"/>
</dbReference>
<comment type="caution">
    <text evidence="7">The sequence shown here is derived from an EMBL/GenBank/DDBJ whole genome shotgun (WGS) entry which is preliminary data.</text>
</comment>
<accession>A0A845VIL2</accession>
<evidence type="ECO:0000256" key="1">
    <source>
        <dbReference type="ARBA" id="ARBA00010815"/>
    </source>
</evidence>
<evidence type="ECO:0000256" key="3">
    <source>
        <dbReference type="ARBA" id="ARBA00022679"/>
    </source>
</evidence>
<name>A0A845VIL2_9GAMM</name>
<dbReference type="Proteomes" id="UP000484885">
    <property type="component" value="Unassembled WGS sequence"/>
</dbReference>
<dbReference type="GO" id="GO:0032259">
    <property type="term" value="P:methylation"/>
    <property type="evidence" value="ECO:0007669"/>
    <property type="project" value="UniProtKB-KW"/>
</dbReference>